<dbReference type="SMART" id="SM00256">
    <property type="entry name" value="FBOX"/>
    <property type="match status" value="1"/>
</dbReference>
<feature type="region of interest" description="Disordered" evidence="1">
    <location>
        <begin position="514"/>
        <end position="557"/>
    </location>
</feature>
<evidence type="ECO:0000256" key="1">
    <source>
        <dbReference type="SAM" id="MobiDB-lite"/>
    </source>
</evidence>
<dbReference type="SUPFAM" id="SSF81383">
    <property type="entry name" value="F-box domain"/>
    <property type="match status" value="1"/>
</dbReference>
<name>A0A314ZMM1_PRUYE</name>
<dbReference type="InterPro" id="IPR036047">
    <property type="entry name" value="F-box-like_dom_sf"/>
</dbReference>
<gene>
    <name evidence="3" type="ORF">Pyn_30424</name>
</gene>
<feature type="compositionally biased region" description="Polar residues" evidence="1">
    <location>
        <begin position="1"/>
        <end position="12"/>
    </location>
</feature>
<feature type="domain" description="F-box" evidence="2">
    <location>
        <begin position="51"/>
        <end position="97"/>
    </location>
</feature>
<dbReference type="InterPro" id="IPR055290">
    <property type="entry name" value="At3g26010-like"/>
</dbReference>
<evidence type="ECO:0000259" key="2">
    <source>
        <dbReference type="PROSITE" id="PS50181"/>
    </source>
</evidence>
<accession>A0A314ZMM1</accession>
<feature type="region of interest" description="Disordered" evidence="1">
    <location>
        <begin position="1"/>
        <end position="43"/>
    </location>
</feature>
<dbReference type="STRING" id="2094558.A0A314ZMM1"/>
<dbReference type="EMBL" id="PJQY01000059">
    <property type="protein sequence ID" value="PQQ19703.1"/>
    <property type="molecule type" value="Genomic_DNA"/>
</dbReference>
<protein>
    <recommendedName>
        <fullName evidence="2">F-box domain-containing protein</fullName>
    </recommendedName>
</protein>
<dbReference type="PANTHER" id="PTHR35546">
    <property type="entry name" value="F-BOX PROTEIN INTERACTION DOMAIN PROTEIN-RELATED"/>
    <property type="match status" value="1"/>
</dbReference>
<feature type="compositionally biased region" description="Basic residues" evidence="1">
    <location>
        <begin position="17"/>
        <end position="39"/>
    </location>
</feature>
<comment type="caution">
    <text evidence="3">The sequence shown here is derived from an EMBL/GenBank/DDBJ whole genome shotgun (WGS) entry which is preliminary data.</text>
</comment>
<keyword evidence="4" id="KW-1185">Reference proteome</keyword>
<dbReference type="Gene3D" id="1.20.1280.50">
    <property type="match status" value="1"/>
</dbReference>
<dbReference type="Proteomes" id="UP000250321">
    <property type="component" value="Unassembled WGS sequence"/>
</dbReference>
<dbReference type="InterPro" id="IPR056592">
    <property type="entry name" value="Beta-prop_At3g26010-like"/>
</dbReference>
<evidence type="ECO:0000313" key="3">
    <source>
        <dbReference type="EMBL" id="PQQ19703.1"/>
    </source>
</evidence>
<dbReference type="PANTHER" id="PTHR35546:SF130">
    <property type="entry name" value="EXPRESSED PROTEIN"/>
    <property type="match status" value="1"/>
</dbReference>
<evidence type="ECO:0000313" key="4">
    <source>
        <dbReference type="Proteomes" id="UP000250321"/>
    </source>
</evidence>
<dbReference type="PROSITE" id="PS50181">
    <property type="entry name" value="FBOX"/>
    <property type="match status" value="1"/>
</dbReference>
<dbReference type="OrthoDB" id="1160067at2759"/>
<proteinExistence type="predicted"/>
<dbReference type="InterPro" id="IPR001810">
    <property type="entry name" value="F-box_dom"/>
</dbReference>
<organism evidence="3 4">
    <name type="scientific">Prunus yedoensis var. nudiflora</name>
    <dbReference type="NCBI Taxonomy" id="2094558"/>
    <lineage>
        <taxon>Eukaryota</taxon>
        <taxon>Viridiplantae</taxon>
        <taxon>Streptophyta</taxon>
        <taxon>Embryophyta</taxon>
        <taxon>Tracheophyta</taxon>
        <taxon>Spermatophyta</taxon>
        <taxon>Magnoliopsida</taxon>
        <taxon>eudicotyledons</taxon>
        <taxon>Gunneridae</taxon>
        <taxon>Pentapetalae</taxon>
        <taxon>rosids</taxon>
        <taxon>fabids</taxon>
        <taxon>Rosales</taxon>
        <taxon>Rosaceae</taxon>
        <taxon>Amygdaloideae</taxon>
        <taxon>Amygdaleae</taxon>
        <taxon>Prunus</taxon>
    </lineage>
</organism>
<sequence>MRPCDKNSQSLGAPSHGHGHGGRDGRHHQSSSKRSKRSAPGKPISKLVTSKINLDDLPEFVLLEILCRLPSEFAVQCMCVSKRWFSLIYSSYFFRRVQSDKPITRTVIVPDTQHARTTFFSVSSEEPPHELVFKTPPREFSLSFLPCFRADCDFFKGEPCVVGTYNDLILCCATTNYQRDYYICNPRTKQWEALPCPPRRGRHKRVMVGFICDPNYKYKNDRKQVEAERSRRTVNIQLNYSIINVEYRYKVVRIIDDQWERPEHSSRFFYMEIFSSETGKWRQSLVFSPRRFCFTRLSPYPGVAHNGSLYWFTDTNRFMVGLDPFTTRDQVYINDTSNYCFRFIDEPEDESRTMHFLGECGGGCLRMCMLPHHCDLSGMSVWEFKDDGRGYVDGQVDGPGKWCLVDKVCLFQLVPENPLLTKWDRESSTKTVMVLAFDPNNKDVLFLHLFGRIVMYNIRAKTLKETTWTTPFTTLTLRWAGVSVFPAFPFVLPWWPTPIITSRGRRQRFSSNRLIPHTAKVQQHTPVSSKRPKGNGRKEAVATAASSSRRPSKRSRR</sequence>
<dbReference type="AlphaFoldDB" id="A0A314ZMM1"/>
<reference evidence="3 4" key="1">
    <citation type="submission" date="2018-02" db="EMBL/GenBank/DDBJ databases">
        <title>Draft genome of wild Prunus yedoensis var. nudiflora.</title>
        <authorList>
            <person name="Baek S."/>
            <person name="Kim J.-H."/>
            <person name="Choi K."/>
            <person name="Kim G.-B."/>
            <person name="Cho A."/>
            <person name="Jang H."/>
            <person name="Shin C.-H."/>
            <person name="Yu H.-J."/>
            <person name="Mun J.-H."/>
        </authorList>
    </citation>
    <scope>NUCLEOTIDE SEQUENCE [LARGE SCALE GENOMIC DNA]</scope>
    <source>
        <strain evidence="4">cv. Jeju island</strain>
        <tissue evidence="3">Leaf</tissue>
    </source>
</reference>
<dbReference type="Pfam" id="PF00646">
    <property type="entry name" value="F-box"/>
    <property type="match status" value="1"/>
</dbReference>
<dbReference type="Pfam" id="PF24750">
    <property type="entry name" value="b-prop_At3g26010-like"/>
    <property type="match status" value="1"/>
</dbReference>